<keyword evidence="8" id="KW-1185">Reference proteome</keyword>
<dbReference type="PROSITE" id="PS51379">
    <property type="entry name" value="4FE4S_FER_2"/>
    <property type="match status" value="1"/>
</dbReference>
<protein>
    <submittedName>
        <fullName evidence="7">tRNA epoxyqueuosine(34) reductase QueG</fullName>
    </submittedName>
</protein>
<gene>
    <name evidence="7" type="ORF">CBW65_00900</name>
</gene>
<evidence type="ECO:0000313" key="7">
    <source>
        <dbReference type="EMBL" id="ARU59765.1"/>
    </source>
</evidence>
<dbReference type="InterPro" id="IPR004453">
    <property type="entry name" value="QueG"/>
</dbReference>
<accession>A0A1Y0IJS4</accession>
<dbReference type="PANTHER" id="PTHR30002">
    <property type="entry name" value="EPOXYQUEUOSINE REDUCTASE"/>
    <property type="match status" value="1"/>
</dbReference>
<evidence type="ECO:0000259" key="6">
    <source>
        <dbReference type="PROSITE" id="PS51379"/>
    </source>
</evidence>
<dbReference type="SUPFAM" id="SSF54862">
    <property type="entry name" value="4Fe-4S ferredoxins"/>
    <property type="match status" value="1"/>
</dbReference>
<dbReference type="KEGG" id="tum:CBW65_00900"/>
<keyword evidence="5" id="KW-0560">Oxidoreductase</keyword>
<dbReference type="RefSeq" id="WP_087455153.1">
    <property type="nucleotide sequence ID" value="NZ_CP021434.1"/>
</dbReference>
<evidence type="ECO:0000256" key="2">
    <source>
        <dbReference type="ARBA" id="ARBA00022490"/>
    </source>
</evidence>
<evidence type="ECO:0000256" key="3">
    <source>
        <dbReference type="ARBA" id="ARBA00022694"/>
    </source>
</evidence>
<feature type="domain" description="4Fe-4S ferredoxin-type" evidence="6">
    <location>
        <begin position="179"/>
        <end position="211"/>
    </location>
</feature>
<dbReference type="GO" id="GO:0008616">
    <property type="term" value="P:tRNA queuosine(34) biosynthetic process"/>
    <property type="evidence" value="ECO:0007669"/>
    <property type="project" value="UniProtKB-KW"/>
</dbReference>
<dbReference type="SUPFAM" id="SSF48371">
    <property type="entry name" value="ARM repeat"/>
    <property type="match status" value="1"/>
</dbReference>
<dbReference type="GO" id="GO:0051539">
    <property type="term" value="F:4 iron, 4 sulfur cluster binding"/>
    <property type="evidence" value="ECO:0007669"/>
    <property type="project" value="UniProtKB-KW"/>
</dbReference>
<dbReference type="Pfam" id="PF08331">
    <property type="entry name" value="QueG_DUF1730"/>
    <property type="match status" value="1"/>
</dbReference>
<keyword evidence="3" id="KW-0819">tRNA processing</keyword>
<dbReference type="OrthoDB" id="9784571at2"/>
<organism evidence="7 8">
    <name type="scientific">Tumebacillus avium</name>
    <dbReference type="NCBI Taxonomy" id="1903704"/>
    <lineage>
        <taxon>Bacteria</taxon>
        <taxon>Bacillati</taxon>
        <taxon>Bacillota</taxon>
        <taxon>Bacilli</taxon>
        <taxon>Bacillales</taxon>
        <taxon>Alicyclobacillaceae</taxon>
        <taxon>Tumebacillus</taxon>
    </lineage>
</organism>
<dbReference type="EMBL" id="CP021434">
    <property type="protein sequence ID" value="ARU59765.1"/>
    <property type="molecule type" value="Genomic_DNA"/>
</dbReference>
<keyword evidence="1" id="KW-0004">4Fe-4S</keyword>
<evidence type="ECO:0000313" key="8">
    <source>
        <dbReference type="Proteomes" id="UP000195437"/>
    </source>
</evidence>
<dbReference type="Pfam" id="PF13646">
    <property type="entry name" value="HEAT_2"/>
    <property type="match status" value="1"/>
</dbReference>
<dbReference type="InterPro" id="IPR016024">
    <property type="entry name" value="ARM-type_fold"/>
</dbReference>
<dbReference type="GO" id="GO:0052693">
    <property type="term" value="F:epoxyqueuosine reductase activity"/>
    <property type="evidence" value="ECO:0007669"/>
    <property type="project" value="TreeGrafter"/>
</dbReference>
<keyword evidence="1" id="KW-0479">Metal-binding</keyword>
<sequence length="379" mass="42457">MRKYEIDNETILRIGAELGIDGIGVTTAEPFHDVHEHLVMYRESGHESGFEHDVLEERVDPKAFFPEAKSIVAIAMAYRTEKYVGQKKPEGLRGQMSVYAWGMDYHKVLKGKLELLAARLEQELGRPVAVHNSVDTGPLVDRAVAQRAGIGWVGKNCSLITETHGSWVFLGQLVCDVDIEPSVPTPLPQCEDCPDLCLKACPTKALVSPFQTDSSKCLSYITQMKGLIPEEYRAKLGRRLWGCDTCQVVCPKNKEVAFGTAIEFDPEPEYAFPDLMHLLTLSNKQFRREFGESAAAWRGAKVMQRNAIIALGNMREQAAVPKLLEMLERDERPEIRGTIAWALQKIDPDGTREKVAQAYAREPEEEIKQEMAWAVDGAE</sequence>
<keyword evidence="2" id="KW-0963">Cytoplasm</keyword>
<evidence type="ECO:0000256" key="5">
    <source>
        <dbReference type="ARBA" id="ARBA00023002"/>
    </source>
</evidence>
<proteinExistence type="predicted"/>
<evidence type="ECO:0000256" key="1">
    <source>
        <dbReference type="ARBA" id="ARBA00022485"/>
    </source>
</evidence>
<keyword evidence="1" id="KW-0408">Iron</keyword>
<keyword evidence="1" id="KW-0411">Iron-sulfur</keyword>
<keyword evidence="4" id="KW-0671">Queuosine biosynthesis</keyword>
<dbReference type="InterPro" id="IPR017896">
    <property type="entry name" value="4Fe4S_Fe-S-bd"/>
</dbReference>
<dbReference type="AlphaFoldDB" id="A0A1Y0IJS4"/>
<dbReference type="InterPro" id="IPR011989">
    <property type="entry name" value="ARM-like"/>
</dbReference>
<dbReference type="Proteomes" id="UP000195437">
    <property type="component" value="Chromosome"/>
</dbReference>
<dbReference type="InterPro" id="IPR013542">
    <property type="entry name" value="QueG_DUF1730"/>
</dbReference>
<dbReference type="Pfam" id="PF13484">
    <property type="entry name" value="Fer4_16"/>
    <property type="match status" value="1"/>
</dbReference>
<dbReference type="PANTHER" id="PTHR30002:SF4">
    <property type="entry name" value="EPOXYQUEUOSINE REDUCTASE"/>
    <property type="match status" value="1"/>
</dbReference>
<name>A0A1Y0IJS4_9BACL</name>
<dbReference type="NCBIfam" id="TIGR00276">
    <property type="entry name" value="tRNA epoxyqueuosine(34) reductase QueG"/>
    <property type="match status" value="1"/>
</dbReference>
<evidence type="ECO:0000256" key="4">
    <source>
        <dbReference type="ARBA" id="ARBA00022785"/>
    </source>
</evidence>
<reference evidence="8" key="1">
    <citation type="submission" date="2017-05" db="EMBL/GenBank/DDBJ databases">
        <authorList>
            <person name="Sung H."/>
        </authorList>
    </citation>
    <scope>NUCLEOTIDE SEQUENCE [LARGE SCALE GENOMIC DNA]</scope>
    <source>
        <strain evidence="8">AR23208</strain>
    </source>
</reference>
<dbReference type="Gene3D" id="1.25.10.10">
    <property type="entry name" value="Leucine-rich Repeat Variant"/>
    <property type="match status" value="1"/>
</dbReference>